<proteinExistence type="predicted"/>
<dbReference type="Proteomes" id="UP000715441">
    <property type="component" value="Unassembled WGS sequence"/>
</dbReference>
<evidence type="ECO:0000313" key="4">
    <source>
        <dbReference type="Proteomes" id="UP000715441"/>
    </source>
</evidence>
<dbReference type="PANTHER" id="PTHR22931:SF9">
    <property type="entry name" value="PYRUVATE, PHOSPHATE DIKINASE 1, CHLOROPLASTIC"/>
    <property type="match status" value="1"/>
</dbReference>
<comment type="caution">
    <text evidence="3">The sequence shown here is derived from an EMBL/GenBank/DDBJ whole genome shotgun (WGS) entry which is preliminary data.</text>
</comment>
<dbReference type="InterPro" id="IPR018274">
    <property type="entry name" value="PEP_util_AS"/>
</dbReference>
<dbReference type="PROSITE" id="PS00370">
    <property type="entry name" value="PEP_ENZYMES_PHOS_SITE"/>
    <property type="match status" value="1"/>
</dbReference>
<dbReference type="InterPro" id="IPR010121">
    <property type="entry name" value="Pyruvate_phosphate_dikinase"/>
</dbReference>
<dbReference type="Gene3D" id="1.10.189.10">
    <property type="entry name" value="Pyruvate Phosphate Dikinase, domain 2"/>
    <property type="match status" value="1"/>
</dbReference>
<dbReference type="SUPFAM" id="SSF52009">
    <property type="entry name" value="Phosphohistidine domain"/>
    <property type="match status" value="1"/>
</dbReference>
<dbReference type="InterPro" id="IPR036637">
    <property type="entry name" value="Phosphohistidine_dom_sf"/>
</dbReference>
<organism evidence="3 4">
    <name type="scientific">Amycolatopsis acididurans</name>
    <dbReference type="NCBI Taxonomy" id="2724524"/>
    <lineage>
        <taxon>Bacteria</taxon>
        <taxon>Bacillati</taxon>
        <taxon>Actinomycetota</taxon>
        <taxon>Actinomycetes</taxon>
        <taxon>Pseudonocardiales</taxon>
        <taxon>Pseudonocardiaceae</taxon>
        <taxon>Amycolatopsis</taxon>
    </lineage>
</organism>
<dbReference type="Gene3D" id="3.30.470.20">
    <property type="entry name" value="ATP-grasp fold, B domain"/>
    <property type="match status" value="1"/>
</dbReference>
<protein>
    <submittedName>
        <fullName evidence="3">Pyruvate, phosphate dikinase</fullName>
        <ecNumber evidence="3">2.7.9.1</ecNumber>
    </submittedName>
</protein>
<dbReference type="Gene3D" id="3.30.1490.20">
    <property type="entry name" value="ATP-grasp fold, A domain"/>
    <property type="match status" value="1"/>
</dbReference>
<name>A0ABX1JB82_9PSEU</name>
<keyword evidence="3" id="KW-0670">Pyruvate</keyword>
<dbReference type="InterPro" id="IPR008279">
    <property type="entry name" value="PEP-util_enz_mobile_dom"/>
</dbReference>
<dbReference type="GO" id="GO:0050242">
    <property type="term" value="F:pyruvate, phosphate dikinase activity"/>
    <property type="evidence" value="ECO:0007669"/>
    <property type="project" value="UniProtKB-EC"/>
</dbReference>
<dbReference type="EMBL" id="JAAXLS010000030">
    <property type="protein sequence ID" value="NKQ57057.1"/>
    <property type="molecule type" value="Genomic_DNA"/>
</dbReference>
<sequence length="485" mass="50913">MILLEAGGRQDADRTVLGGKAFSINRMLRLGLPVPPAFVFPTSVCVEYYDSGKSVPAHVAGELREGIASIEAVVGRRFGDLEAPLLVSVRSGAARSMPGMMDTVLNLGVNPEIAAMLSRQSGDQAFGADTHRRFVQQFTHVVGKKPTDDPWEQLEDAVVAVFESWNSPRATAYRRHHGLPDDAGTAVTVQAMVFGNLGSGSGTGVLFSRNPVTGDAEPYGEWLPGGQGEDVVSGRFDPLSLSDLADSMPAVHDELLAAARVLEREFGDVQDIEFTVERGRLWLLQARSAKRSATAAVRHAVAMRQEGLLTVEEALERVTAEQLGVLLAPHLSPEVRAGATLLAKGEVACPGVASGVVVTSADEADELAAEGKDVVLATPTTNPDDVHGMLAARAIVTEIGGATSHAAVVSRELGRPCVVGCGEGILTPLAGRVVTVDSTVGEIFDGALPLTGVSGEDAALETFCGWVRQHAEGWGAHLIAAVKSV</sequence>
<feature type="domain" description="Pyruvate phosphate dikinase AMP/ATP-binding" evidence="2">
    <location>
        <begin position="58"/>
        <end position="238"/>
    </location>
</feature>
<feature type="domain" description="Pyruvate phosphate dikinase AMP/ATP-binding" evidence="2">
    <location>
        <begin position="254"/>
        <end position="306"/>
    </location>
</feature>
<keyword evidence="4" id="KW-1185">Reference proteome</keyword>
<dbReference type="InterPro" id="IPR013815">
    <property type="entry name" value="ATP_grasp_subdomain_1"/>
</dbReference>
<dbReference type="InterPro" id="IPR002192">
    <property type="entry name" value="PPDK_AMP/ATP-bd"/>
</dbReference>
<evidence type="ECO:0000259" key="2">
    <source>
        <dbReference type="Pfam" id="PF01326"/>
    </source>
</evidence>
<dbReference type="RefSeq" id="WP_168520082.1">
    <property type="nucleotide sequence ID" value="NZ_JAAXLS010000030.1"/>
</dbReference>
<keyword evidence="3" id="KW-0808">Transferase</keyword>
<dbReference type="SUPFAM" id="SSF56059">
    <property type="entry name" value="Glutathione synthetase ATP-binding domain-like"/>
    <property type="match status" value="1"/>
</dbReference>
<dbReference type="PANTHER" id="PTHR22931">
    <property type="entry name" value="PHOSPHOENOLPYRUVATE DIKINASE-RELATED"/>
    <property type="match status" value="1"/>
</dbReference>
<dbReference type="Pfam" id="PF01326">
    <property type="entry name" value="PPDK_N"/>
    <property type="match status" value="2"/>
</dbReference>
<evidence type="ECO:0000259" key="1">
    <source>
        <dbReference type="Pfam" id="PF00391"/>
    </source>
</evidence>
<accession>A0ABX1JB82</accession>
<dbReference type="Pfam" id="PF00391">
    <property type="entry name" value="PEP-utilizers"/>
    <property type="match status" value="1"/>
</dbReference>
<gene>
    <name evidence="3" type="ORF">HFP15_29725</name>
</gene>
<dbReference type="Gene3D" id="3.50.30.10">
    <property type="entry name" value="Phosphohistidine domain"/>
    <property type="match status" value="1"/>
</dbReference>
<dbReference type="NCBIfam" id="NF004531">
    <property type="entry name" value="PRK05878.1"/>
    <property type="match status" value="1"/>
</dbReference>
<reference evidence="3 4" key="1">
    <citation type="submission" date="2020-04" db="EMBL/GenBank/DDBJ databases">
        <title>Novel species.</title>
        <authorList>
            <person name="Teo W.F.A."/>
            <person name="Lipun K."/>
            <person name="Srisuk N."/>
            <person name="Duangmal K."/>
        </authorList>
    </citation>
    <scope>NUCLEOTIDE SEQUENCE [LARGE SCALE GENOMIC DNA]</scope>
    <source>
        <strain evidence="3 4">K13G38</strain>
    </source>
</reference>
<evidence type="ECO:0000313" key="3">
    <source>
        <dbReference type="EMBL" id="NKQ57057.1"/>
    </source>
</evidence>
<feature type="domain" description="PEP-utilising enzyme mobile" evidence="1">
    <location>
        <begin position="372"/>
        <end position="440"/>
    </location>
</feature>
<dbReference type="EC" id="2.7.9.1" evidence="3"/>